<keyword evidence="1" id="KW-0812">Transmembrane</keyword>
<dbReference type="EMBL" id="FMWD01000009">
    <property type="protein sequence ID" value="SCZ64968.1"/>
    <property type="molecule type" value="Genomic_DNA"/>
</dbReference>
<organism evidence="2 3">
    <name type="scientific">Thiohalomonas denitrificans</name>
    <dbReference type="NCBI Taxonomy" id="415747"/>
    <lineage>
        <taxon>Bacteria</taxon>
        <taxon>Pseudomonadati</taxon>
        <taxon>Pseudomonadota</taxon>
        <taxon>Gammaproteobacteria</taxon>
        <taxon>Thiohalomonadales</taxon>
        <taxon>Thiohalomonadaceae</taxon>
        <taxon>Thiohalomonas</taxon>
    </lineage>
</organism>
<evidence type="ECO:0000313" key="3">
    <source>
        <dbReference type="Proteomes" id="UP000199648"/>
    </source>
</evidence>
<protein>
    <submittedName>
        <fullName evidence="2">MSHA biogenesis protein MshJ</fullName>
    </submittedName>
</protein>
<evidence type="ECO:0000313" key="2">
    <source>
        <dbReference type="EMBL" id="SCZ64968.1"/>
    </source>
</evidence>
<dbReference type="OrthoDB" id="9151209at2"/>
<keyword evidence="3" id="KW-1185">Reference proteome</keyword>
<dbReference type="STRING" id="415747.SAMN03097708_02754"/>
<feature type="transmembrane region" description="Helical" evidence="1">
    <location>
        <begin position="24"/>
        <end position="46"/>
    </location>
</feature>
<dbReference type="AlphaFoldDB" id="A0A1G5QTR4"/>
<accession>A0A1G5QTR4</accession>
<reference evidence="2 3" key="1">
    <citation type="submission" date="2016-10" db="EMBL/GenBank/DDBJ databases">
        <authorList>
            <person name="de Groot N.N."/>
        </authorList>
    </citation>
    <scope>NUCLEOTIDE SEQUENCE [LARGE SCALE GENOMIC DNA]</scope>
    <source>
        <strain evidence="2 3">HLD2</strain>
    </source>
</reference>
<name>A0A1G5QTR4_9GAMM</name>
<dbReference type="RefSeq" id="WP_092998314.1">
    <property type="nucleotide sequence ID" value="NZ_FMWD01000009.1"/>
</dbReference>
<gene>
    <name evidence="2" type="ORF">SAMN03097708_02754</name>
</gene>
<proteinExistence type="predicted"/>
<keyword evidence="1" id="KW-0472">Membrane</keyword>
<evidence type="ECO:0000256" key="1">
    <source>
        <dbReference type="SAM" id="Phobius"/>
    </source>
</evidence>
<keyword evidence="1" id="KW-1133">Transmembrane helix</keyword>
<dbReference type="Proteomes" id="UP000199648">
    <property type="component" value="Unassembled WGS sequence"/>
</dbReference>
<sequence>MKELKARIEQLRLRIDSMTLRERVLLFGTVVVVLFMAWDSFLMAPLGARNEAQVTRLETVRGEIDKINQQVRAILEERKKDPNLELNRDLARVSARVHNIDRRIAKEMAGLIGPQQMARMLEEVLVQQDNLKPLRIENLGSSPLVMPTQQEFADGDSGGVYRHRLLLEMEGGYLQTVDYLRALQALPWTFYWDEVSIELVDYPTARVRLVVSTLSLEENWIGT</sequence>